<dbReference type="STRING" id="1658174.A0A1J9QBS8"/>
<feature type="compositionally biased region" description="Polar residues" evidence="2">
    <location>
        <begin position="248"/>
        <end position="282"/>
    </location>
</feature>
<accession>A0A1J9QBS8</accession>
<proteinExistence type="predicted"/>
<organism evidence="3 4">
    <name type="scientific">Blastomyces percursus</name>
    <dbReference type="NCBI Taxonomy" id="1658174"/>
    <lineage>
        <taxon>Eukaryota</taxon>
        <taxon>Fungi</taxon>
        <taxon>Dikarya</taxon>
        <taxon>Ascomycota</taxon>
        <taxon>Pezizomycotina</taxon>
        <taxon>Eurotiomycetes</taxon>
        <taxon>Eurotiomycetidae</taxon>
        <taxon>Onygenales</taxon>
        <taxon>Ajellomycetaceae</taxon>
        <taxon>Blastomyces</taxon>
    </lineage>
</organism>
<feature type="coiled-coil region" evidence="1">
    <location>
        <begin position="331"/>
        <end position="358"/>
    </location>
</feature>
<keyword evidence="1" id="KW-0175">Coiled coil</keyword>
<feature type="region of interest" description="Disordered" evidence="2">
    <location>
        <begin position="1"/>
        <end position="64"/>
    </location>
</feature>
<dbReference type="EMBL" id="LGTZ01000243">
    <property type="protein sequence ID" value="OJD26302.1"/>
    <property type="molecule type" value="Genomic_DNA"/>
</dbReference>
<sequence>MSRSAFATFTSFESQRSSPPNVGAQSNQQAQEQQQKHRPSHLISPTVYSNNNSNIPASFPSPTLTNPDMILPYDIERECSTPSPPFRPLQLPSPDHSEYRRTSMQDNGMHVSSAGIGVALSTTNGAPHNYQQRNPPPRNNWMFAGHEVRPPLSDIGEEDSPTRSRWDEDDENMDVNDMCLDSEPVLDPKWRNDDARVRRNAVDRDADRYDDDCSAVEGTASCSASSSTISAPSDILDKLEEFRIDNRNGITPSGTRPENATQESNQHPRPENATQESNQNRSQESDSFSHDIAGVESVRDKSSIRAIMEEGGIDAELDEEMGDEIPSALLSKEAERILENAKKRLTHMEGNLSRARTSFRMSPSPSLLTGTLPLHHRQSTGNMGRAHSITERRAQTSLAGALMRQRISQDLNATSSHSRRLSDVSAQSAQNNMVNRDNMRLPFRSFSALGSTNASGFGASDISHSHDRFEPRATYKSPESTFNYISEDWSEPIGNKVSQSDSPHSKPDLLSAQLDNNSENKPPGRVNGVPKISSVEEFNATYPASIPSRSQSQLQVRGLQDQMQDLKNKISTLKVQAQEDNLRRRSLQSLRTPSPFTAAEQWYTSAGEYVGARDKSADAFWNEQNNEKSVGRTVDQLHQTPIIADPSPAPEVVGEQKQQITSDRDRPDDQKSIVASLYEDADEEFDYDDSDDIDRAALAKILNEPLDSSVSSDEGIYEDFSPVPAVTETARHEDREDAFDYEHFFLHSALGNYSREKAYQRRQSYSSTGSVETTRPGSQATVYLDTSPRGRQGHARNNSADTISTTASFKTATEGADYDDYDEDSGDEIEKALYGTMNGNETEYSHSDLRFRQQYQGPQTTSRHRTRQTIISTNVSVSPTPLSTASTPRASGKKPSYNNTRGNSHHRSHSRQYSHDASTSFREAVAHLRSPTVMVSSLISSAATQLYKSESQDELLIVDAQLGADDTKLGADDTKLMEGLLQSVGKVALQLQLSTNNGDKRSSTDERSSILFRRRLDAARRVLEGQLDV</sequence>
<feature type="compositionally biased region" description="Polar residues" evidence="2">
    <location>
        <begin position="1"/>
        <end position="24"/>
    </location>
</feature>
<feature type="compositionally biased region" description="Low complexity" evidence="2">
    <location>
        <begin position="220"/>
        <end position="230"/>
    </location>
</feature>
<protein>
    <submittedName>
        <fullName evidence="3">Uncharacterized protein</fullName>
    </submittedName>
</protein>
<evidence type="ECO:0000256" key="1">
    <source>
        <dbReference type="SAM" id="Coils"/>
    </source>
</evidence>
<keyword evidence="4" id="KW-1185">Reference proteome</keyword>
<feature type="region of interest" description="Disordered" evidence="2">
    <location>
        <begin position="764"/>
        <end position="803"/>
    </location>
</feature>
<dbReference type="Proteomes" id="UP000242791">
    <property type="component" value="Unassembled WGS sequence"/>
</dbReference>
<feature type="region of interest" description="Disordered" evidence="2">
    <location>
        <begin position="493"/>
        <end position="529"/>
    </location>
</feature>
<feature type="compositionally biased region" description="Polar residues" evidence="2">
    <location>
        <begin position="868"/>
        <end position="889"/>
    </location>
</feature>
<dbReference type="VEuPathDB" id="FungiDB:ACJ73_02320"/>
<feature type="region of interest" description="Disordered" evidence="2">
    <location>
        <begin position="856"/>
        <end position="919"/>
    </location>
</feature>
<feature type="region of interest" description="Disordered" evidence="2">
    <location>
        <begin position="149"/>
        <end position="173"/>
    </location>
</feature>
<reference evidence="3 4" key="1">
    <citation type="submission" date="2015-08" db="EMBL/GenBank/DDBJ databases">
        <title>Emmonsia species relationships and genome sequence.</title>
        <authorList>
            <person name="Cuomo C.A."/>
            <person name="Schwartz I.S."/>
            <person name="Kenyon C."/>
            <person name="De Hoog G.S."/>
            <person name="Govender N.P."/>
            <person name="Botha A."/>
            <person name="Moreno L."/>
            <person name="De Vries M."/>
            <person name="Munoz J.F."/>
            <person name="Stielow J.B."/>
        </authorList>
    </citation>
    <scope>NUCLEOTIDE SEQUENCE [LARGE SCALE GENOMIC DNA]</scope>
    <source>
        <strain evidence="3 4">EI222</strain>
    </source>
</reference>
<feature type="region of interest" description="Disordered" evidence="2">
    <location>
        <begin position="246"/>
        <end position="297"/>
    </location>
</feature>
<feature type="compositionally biased region" description="Polar residues" evidence="2">
    <location>
        <begin position="46"/>
        <end position="64"/>
    </location>
</feature>
<name>A0A1J9QBS8_9EURO</name>
<comment type="caution">
    <text evidence="3">The sequence shown here is derived from an EMBL/GenBank/DDBJ whole genome shotgun (WGS) entry which is preliminary data.</text>
</comment>
<feature type="coiled-coil region" evidence="1">
    <location>
        <begin position="549"/>
        <end position="583"/>
    </location>
</feature>
<gene>
    <name evidence="3" type="ORF">ACJ73_02320</name>
</gene>
<feature type="compositionally biased region" description="Polar residues" evidence="2">
    <location>
        <begin position="764"/>
        <end position="781"/>
    </location>
</feature>
<evidence type="ECO:0000313" key="3">
    <source>
        <dbReference type="EMBL" id="OJD26302.1"/>
    </source>
</evidence>
<dbReference type="AlphaFoldDB" id="A0A1J9QBS8"/>
<evidence type="ECO:0000313" key="4">
    <source>
        <dbReference type="Proteomes" id="UP000242791"/>
    </source>
</evidence>
<dbReference type="OrthoDB" id="3438840at2759"/>
<evidence type="ECO:0000256" key="2">
    <source>
        <dbReference type="SAM" id="MobiDB-lite"/>
    </source>
</evidence>
<feature type="compositionally biased region" description="Basic residues" evidence="2">
    <location>
        <begin position="903"/>
        <end position="912"/>
    </location>
</feature>
<feature type="region of interest" description="Disordered" evidence="2">
    <location>
        <begin position="206"/>
        <end position="230"/>
    </location>
</feature>
<feature type="region of interest" description="Disordered" evidence="2">
    <location>
        <begin position="78"/>
        <end position="99"/>
    </location>
</feature>